<keyword evidence="1" id="KW-0862">Zinc</keyword>
<evidence type="ECO:0000313" key="6">
    <source>
        <dbReference type="EMBL" id="GMN67749.1"/>
    </source>
</evidence>
<evidence type="ECO:0000256" key="2">
    <source>
        <dbReference type="SAM" id="MobiDB-lite"/>
    </source>
</evidence>
<dbReference type="GO" id="GO:0061630">
    <property type="term" value="F:ubiquitin protein ligase activity"/>
    <property type="evidence" value="ECO:0007669"/>
    <property type="project" value="TreeGrafter"/>
</dbReference>
<comment type="caution">
    <text evidence="6">The sequence shown here is derived from an EMBL/GenBank/DDBJ whole genome shotgun (WGS) entry which is preliminary data.</text>
</comment>
<evidence type="ECO:0000259" key="3">
    <source>
        <dbReference type="PROSITE" id="PS50089"/>
    </source>
</evidence>
<evidence type="ECO:0000313" key="5">
    <source>
        <dbReference type="EMBL" id="GMN67744.1"/>
    </source>
</evidence>
<proteinExistence type="predicted"/>
<organism evidence="6 8">
    <name type="scientific">Ficus carica</name>
    <name type="common">Common fig</name>
    <dbReference type="NCBI Taxonomy" id="3494"/>
    <lineage>
        <taxon>Eukaryota</taxon>
        <taxon>Viridiplantae</taxon>
        <taxon>Streptophyta</taxon>
        <taxon>Embryophyta</taxon>
        <taxon>Tracheophyta</taxon>
        <taxon>Spermatophyta</taxon>
        <taxon>Magnoliopsida</taxon>
        <taxon>eudicotyledons</taxon>
        <taxon>Gunneridae</taxon>
        <taxon>Pentapetalae</taxon>
        <taxon>rosids</taxon>
        <taxon>fabids</taxon>
        <taxon>Rosales</taxon>
        <taxon>Moraceae</taxon>
        <taxon>Ficeae</taxon>
        <taxon>Ficus</taxon>
    </lineage>
</organism>
<dbReference type="GO" id="GO:0006511">
    <property type="term" value="P:ubiquitin-dependent protein catabolic process"/>
    <property type="evidence" value="ECO:0007669"/>
    <property type="project" value="TreeGrafter"/>
</dbReference>
<dbReference type="GO" id="GO:0008270">
    <property type="term" value="F:zinc ion binding"/>
    <property type="evidence" value="ECO:0007669"/>
    <property type="project" value="UniProtKB-KW"/>
</dbReference>
<feature type="region of interest" description="Disordered" evidence="2">
    <location>
        <begin position="1"/>
        <end position="78"/>
    </location>
</feature>
<dbReference type="InterPro" id="IPR051826">
    <property type="entry name" value="E3_ubiquitin-ligase_domain"/>
</dbReference>
<dbReference type="InterPro" id="IPR001841">
    <property type="entry name" value="Znf_RING"/>
</dbReference>
<dbReference type="EMBL" id="BTGU01000495">
    <property type="protein sequence ID" value="GMN67744.1"/>
    <property type="molecule type" value="Genomic_DNA"/>
</dbReference>
<dbReference type="Gene3D" id="3.30.40.10">
    <property type="entry name" value="Zinc/RING finger domain, C3HC4 (zinc finger)"/>
    <property type="match status" value="1"/>
</dbReference>
<feature type="compositionally biased region" description="Low complexity" evidence="2">
    <location>
        <begin position="1"/>
        <end position="12"/>
    </location>
</feature>
<evidence type="ECO:0000256" key="1">
    <source>
        <dbReference type="PROSITE-ProRule" id="PRU00175"/>
    </source>
</evidence>
<dbReference type="EMBL" id="BTGU01000497">
    <property type="protein sequence ID" value="GMN67771.1"/>
    <property type="molecule type" value="Genomic_DNA"/>
</dbReference>
<feature type="compositionally biased region" description="Polar residues" evidence="2">
    <location>
        <begin position="30"/>
        <end position="43"/>
    </location>
</feature>
<dbReference type="SMART" id="SM00184">
    <property type="entry name" value="RING"/>
    <property type="match status" value="1"/>
</dbReference>
<dbReference type="PROSITE" id="PS50089">
    <property type="entry name" value="ZF_RING_2"/>
    <property type="match status" value="1"/>
</dbReference>
<dbReference type="InterPro" id="IPR013083">
    <property type="entry name" value="Znf_RING/FYVE/PHD"/>
</dbReference>
<feature type="compositionally biased region" description="Low complexity" evidence="2">
    <location>
        <begin position="44"/>
        <end position="56"/>
    </location>
</feature>
<name>A0AA88E4E1_FICCA</name>
<dbReference type="AlphaFoldDB" id="A0AA88E4E1"/>
<keyword evidence="1" id="KW-0479">Metal-binding</keyword>
<dbReference type="Pfam" id="PF13639">
    <property type="entry name" value="zf-RING_2"/>
    <property type="match status" value="1"/>
</dbReference>
<feature type="domain" description="RING-type" evidence="3">
    <location>
        <begin position="179"/>
        <end position="220"/>
    </location>
</feature>
<dbReference type="PANTHER" id="PTHR22765:SF396">
    <property type="entry name" value="RING_U-BOX SUPERFAMILY PROTEIN"/>
    <property type="match status" value="1"/>
</dbReference>
<reference evidence="6" key="1">
    <citation type="submission" date="2023-07" db="EMBL/GenBank/DDBJ databases">
        <title>draft genome sequence of fig (Ficus carica).</title>
        <authorList>
            <person name="Takahashi T."/>
            <person name="Nishimura K."/>
        </authorList>
    </citation>
    <scope>NUCLEOTIDE SEQUENCE</scope>
</reference>
<gene>
    <name evidence="4" type="ORF">TIFTF001_036788</name>
    <name evidence="5" type="ORF">TIFTF001_036799</name>
    <name evidence="6" type="ORF">TIFTF001_036811</name>
    <name evidence="7" type="ORF">TIFTF001_036826</name>
</gene>
<sequence length="271" mass="30947">MLSRSSSSNNYSAPNLPTMNWRSPRDYGASTPNYNESNSGQHFSGSRSVRSSSDSRGAMEPQRSFGRTSSFGSDSFPAPQRSSLQIVYLDNELPREFNPLSRQIPPPRPIDRLQLPLRQPEERYQRSSSRTEQHKALENLKREFYNPNTKRITNRVNLYYRDTPVNPNHIDNEEDRKRCAICLEDFERGQEVMVTPCKHMFHEECIVPWAKSNAQCPVCRFVFGPKTREPATPFNSGNSNSNIATVVPAGLSTQEFFSIIRALGDGFQWGY</sequence>
<keyword evidence="1" id="KW-0863">Zinc-finger</keyword>
<feature type="region of interest" description="Disordered" evidence="2">
    <location>
        <begin position="98"/>
        <end position="133"/>
    </location>
</feature>
<dbReference type="Gramene" id="FCD_00022706-RA">
    <property type="protein sequence ID" value="FCD_00022706-RA:cds"/>
    <property type="gene ID" value="FCD_00022706"/>
</dbReference>
<evidence type="ECO:0000313" key="8">
    <source>
        <dbReference type="Proteomes" id="UP001187192"/>
    </source>
</evidence>
<evidence type="ECO:0000313" key="7">
    <source>
        <dbReference type="EMBL" id="GMN67771.1"/>
    </source>
</evidence>
<accession>A0AA88E4E1</accession>
<dbReference type="PANTHER" id="PTHR22765">
    <property type="entry name" value="RING FINGER AND PROTEASE ASSOCIATED DOMAIN-CONTAINING"/>
    <property type="match status" value="1"/>
</dbReference>
<feature type="compositionally biased region" description="Basic and acidic residues" evidence="2">
    <location>
        <begin position="119"/>
        <end position="133"/>
    </location>
</feature>
<dbReference type="EMBL" id="BTGU01000496">
    <property type="protein sequence ID" value="GMN67749.1"/>
    <property type="molecule type" value="Genomic_DNA"/>
</dbReference>
<dbReference type="SUPFAM" id="SSF57850">
    <property type="entry name" value="RING/U-box"/>
    <property type="match status" value="1"/>
</dbReference>
<dbReference type="EMBL" id="BTGU01000494">
    <property type="protein sequence ID" value="GMN67728.1"/>
    <property type="molecule type" value="Genomic_DNA"/>
</dbReference>
<dbReference type="Proteomes" id="UP001187192">
    <property type="component" value="Unassembled WGS sequence"/>
</dbReference>
<protein>
    <recommendedName>
        <fullName evidence="3">RING-type domain-containing protein</fullName>
    </recommendedName>
</protein>
<evidence type="ECO:0000313" key="4">
    <source>
        <dbReference type="EMBL" id="GMN67728.1"/>
    </source>
</evidence>
<keyword evidence="8" id="KW-1185">Reference proteome</keyword>